<dbReference type="GO" id="GO:1902670">
    <property type="term" value="F:carbon dioxide binding"/>
    <property type="evidence" value="ECO:0007669"/>
    <property type="project" value="TreeGrafter"/>
</dbReference>
<reference evidence="2" key="1">
    <citation type="journal article" date="2015" name="Nature">
        <title>rRNA introns, odd ribosomes, and small enigmatic genomes across a large radiation of phyla.</title>
        <authorList>
            <person name="Brown C.T."/>
            <person name="Hug L.A."/>
            <person name="Thomas B.C."/>
            <person name="Sharon I."/>
            <person name="Castelle C.J."/>
            <person name="Singh A."/>
            <person name="Wilkins M.J."/>
            <person name="Williams K.H."/>
            <person name="Banfield J.F."/>
        </authorList>
    </citation>
    <scope>NUCLEOTIDE SEQUENCE [LARGE SCALE GENOMIC DNA]</scope>
</reference>
<comment type="caution">
    <text evidence="2">The sequence shown here is derived from an EMBL/GenBank/DDBJ whole genome shotgun (WGS) entry which is preliminary data.</text>
</comment>
<dbReference type="NCBIfam" id="TIGR00074">
    <property type="entry name" value="hypC_hupF"/>
    <property type="match status" value="1"/>
</dbReference>
<dbReference type="AlphaFoldDB" id="A0A0G0M1K0"/>
<sequence>MCLAVPGKIIKINKDIATVDFGGVETKVGLHLVDSPKVGDWVISHAGMAIHKMTECEARKVFRAFEGKV</sequence>
<dbReference type="Proteomes" id="UP000034207">
    <property type="component" value="Unassembled WGS sequence"/>
</dbReference>
<accession>A0A0G0M1K0</accession>
<evidence type="ECO:0000313" key="3">
    <source>
        <dbReference type="Proteomes" id="UP000034207"/>
    </source>
</evidence>
<dbReference type="PRINTS" id="PR00445">
    <property type="entry name" value="HUPFHYPC"/>
</dbReference>
<dbReference type="PROSITE" id="PS01097">
    <property type="entry name" value="HUPF_HYPC"/>
    <property type="match status" value="1"/>
</dbReference>
<dbReference type="PANTHER" id="PTHR35177:SF2">
    <property type="entry name" value="HYDROGENASE MATURATION FACTOR HYBG"/>
    <property type="match status" value="1"/>
</dbReference>
<dbReference type="GO" id="GO:0005506">
    <property type="term" value="F:iron ion binding"/>
    <property type="evidence" value="ECO:0007669"/>
    <property type="project" value="TreeGrafter"/>
</dbReference>
<evidence type="ECO:0000313" key="2">
    <source>
        <dbReference type="EMBL" id="KKQ94185.1"/>
    </source>
</evidence>
<dbReference type="Gene3D" id="2.30.30.140">
    <property type="match status" value="1"/>
</dbReference>
<evidence type="ECO:0000256" key="1">
    <source>
        <dbReference type="ARBA" id="ARBA00006018"/>
    </source>
</evidence>
<organism evidence="2 3">
    <name type="scientific">candidate division CPR2 bacterium GW2011_GWC2_39_10</name>
    <dbReference type="NCBI Taxonomy" id="1618345"/>
    <lineage>
        <taxon>Bacteria</taxon>
        <taxon>Bacteria division CPR2</taxon>
    </lineage>
</organism>
<name>A0A0G0M1K0_UNCC2</name>
<dbReference type="InterPro" id="IPR019812">
    <property type="entry name" value="Hydgase_assmbl_chp_CS"/>
</dbReference>
<dbReference type="SUPFAM" id="SSF159127">
    <property type="entry name" value="HupF/HypC-like"/>
    <property type="match status" value="1"/>
</dbReference>
<dbReference type="PANTHER" id="PTHR35177">
    <property type="entry name" value="HYDROGENASE MATURATION FACTOR HYBG"/>
    <property type="match status" value="1"/>
</dbReference>
<gene>
    <name evidence="2" type="ORF">UT18_C0012G0037</name>
</gene>
<dbReference type="InterPro" id="IPR001109">
    <property type="entry name" value="Hydrogenase_HupF/HypC"/>
</dbReference>
<dbReference type="STRING" id="1618345.UT18_C0012G0037"/>
<proteinExistence type="inferred from homology"/>
<dbReference type="GO" id="GO:0051604">
    <property type="term" value="P:protein maturation"/>
    <property type="evidence" value="ECO:0007669"/>
    <property type="project" value="TreeGrafter"/>
</dbReference>
<protein>
    <submittedName>
        <fullName evidence="2">Hydrogenase expression/formation protein HypC</fullName>
    </submittedName>
</protein>
<dbReference type="Pfam" id="PF01455">
    <property type="entry name" value="HupF_HypC"/>
    <property type="match status" value="1"/>
</dbReference>
<dbReference type="PATRIC" id="fig|1618345.3.peg.779"/>
<dbReference type="EMBL" id="LBVV01000012">
    <property type="protein sequence ID" value="KKQ94185.1"/>
    <property type="molecule type" value="Genomic_DNA"/>
</dbReference>
<comment type="similarity">
    <text evidence="1">Belongs to the HupF/HypC family.</text>
</comment>